<dbReference type="EMBL" id="DF237077">
    <property type="protein sequence ID" value="GAQ82896.1"/>
    <property type="molecule type" value="Genomic_DNA"/>
</dbReference>
<gene>
    <name evidence="1" type="ORF">KFL_001280160</name>
</gene>
<sequence>MSDQSHAPTSAFPSVPAEYQGVWRRTLLRSADGAEDTTTRVFWLQTARHHVDIRVPAERPSLGGATSLAELNREQLNGLALQQGFGGVTEVKGDVCQWTRQADFQPPTGDNDIGRMVFKGRVQVLEYGVESDYFEDWAREPGSDGDSFALERLSDDGKSPTVPLTRLLVAGGKFMYIRARHGDTLPKSASFSELAANLSDDELRRALDFEISYGSIDSPGPEPRRWIVDLSTLPWREGEAALSSEAFRNVLKHAPGEVVSESGDNEGSKWRILDLTQSSSSS</sequence>
<dbReference type="OMA" id="RIGNCMI"/>
<evidence type="ECO:0000313" key="1">
    <source>
        <dbReference type="EMBL" id="GAQ82896.1"/>
    </source>
</evidence>
<dbReference type="AlphaFoldDB" id="A0A1Y1I2C5"/>
<name>A0A1Y1I2C5_KLENI</name>
<evidence type="ECO:0000313" key="2">
    <source>
        <dbReference type="Proteomes" id="UP000054558"/>
    </source>
</evidence>
<keyword evidence="2" id="KW-1185">Reference proteome</keyword>
<organism evidence="1 2">
    <name type="scientific">Klebsormidium nitens</name>
    <name type="common">Green alga</name>
    <name type="synonym">Ulothrix nitens</name>
    <dbReference type="NCBI Taxonomy" id="105231"/>
    <lineage>
        <taxon>Eukaryota</taxon>
        <taxon>Viridiplantae</taxon>
        <taxon>Streptophyta</taxon>
        <taxon>Klebsormidiophyceae</taxon>
        <taxon>Klebsormidiales</taxon>
        <taxon>Klebsormidiaceae</taxon>
        <taxon>Klebsormidium</taxon>
    </lineage>
</organism>
<protein>
    <submittedName>
        <fullName evidence="1">Uncharacterized protein</fullName>
    </submittedName>
</protein>
<dbReference type="OrthoDB" id="42822at2759"/>
<accession>A0A1Y1I2C5</accession>
<proteinExistence type="predicted"/>
<dbReference type="Proteomes" id="UP000054558">
    <property type="component" value="Unassembled WGS sequence"/>
</dbReference>
<reference evidence="1 2" key="1">
    <citation type="journal article" date="2014" name="Nat. Commun.">
        <title>Klebsormidium flaccidum genome reveals primary factors for plant terrestrial adaptation.</title>
        <authorList>
            <person name="Hori K."/>
            <person name="Maruyama F."/>
            <person name="Fujisawa T."/>
            <person name="Togashi T."/>
            <person name="Yamamoto N."/>
            <person name="Seo M."/>
            <person name="Sato S."/>
            <person name="Yamada T."/>
            <person name="Mori H."/>
            <person name="Tajima N."/>
            <person name="Moriyama T."/>
            <person name="Ikeuchi M."/>
            <person name="Watanabe M."/>
            <person name="Wada H."/>
            <person name="Kobayashi K."/>
            <person name="Saito M."/>
            <person name="Masuda T."/>
            <person name="Sasaki-Sekimoto Y."/>
            <person name="Mashiguchi K."/>
            <person name="Awai K."/>
            <person name="Shimojima M."/>
            <person name="Masuda S."/>
            <person name="Iwai M."/>
            <person name="Nobusawa T."/>
            <person name="Narise T."/>
            <person name="Kondo S."/>
            <person name="Saito H."/>
            <person name="Sato R."/>
            <person name="Murakawa M."/>
            <person name="Ihara Y."/>
            <person name="Oshima-Yamada Y."/>
            <person name="Ohtaka K."/>
            <person name="Satoh M."/>
            <person name="Sonobe K."/>
            <person name="Ishii M."/>
            <person name="Ohtani R."/>
            <person name="Kanamori-Sato M."/>
            <person name="Honoki R."/>
            <person name="Miyazaki D."/>
            <person name="Mochizuki H."/>
            <person name="Umetsu J."/>
            <person name="Higashi K."/>
            <person name="Shibata D."/>
            <person name="Kamiya Y."/>
            <person name="Sato N."/>
            <person name="Nakamura Y."/>
            <person name="Tabata S."/>
            <person name="Ida S."/>
            <person name="Kurokawa K."/>
            <person name="Ohta H."/>
        </authorList>
    </citation>
    <scope>NUCLEOTIDE SEQUENCE [LARGE SCALE GENOMIC DNA]</scope>
    <source>
        <strain evidence="1 2">NIES-2285</strain>
    </source>
</reference>